<organism evidence="1 2">
    <name type="scientific">Chamaesiphon polymorphus CCALA 037</name>
    <dbReference type="NCBI Taxonomy" id="2107692"/>
    <lineage>
        <taxon>Bacteria</taxon>
        <taxon>Bacillati</taxon>
        <taxon>Cyanobacteriota</taxon>
        <taxon>Cyanophyceae</taxon>
        <taxon>Gomontiellales</taxon>
        <taxon>Chamaesiphonaceae</taxon>
        <taxon>Chamaesiphon</taxon>
    </lineage>
</organism>
<dbReference type="AlphaFoldDB" id="A0A2T1GFY3"/>
<gene>
    <name evidence="1" type="ORF">C7B77_11770</name>
</gene>
<dbReference type="Proteomes" id="UP000238937">
    <property type="component" value="Unassembled WGS sequence"/>
</dbReference>
<reference evidence="1 2" key="1">
    <citation type="submission" date="2018-03" db="EMBL/GenBank/DDBJ databases">
        <title>The ancient ancestry and fast evolution of plastids.</title>
        <authorList>
            <person name="Moore K.R."/>
            <person name="Magnabosco C."/>
            <person name="Momper L."/>
            <person name="Gold D.A."/>
            <person name="Bosak T."/>
            <person name="Fournier G.P."/>
        </authorList>
    </citation>
    <scope>NUCLEOTIDE SEQUENCE [LARGE SCALE GENOMIC DNA]</scope>
    <source>
        <strain evidence="1 2">CCALA 037</strain>
    </source>
</reference>
<sequence>MTIKTYQLPLDFEQILNLVRQLSSGEKEQIRQELEKEADRQQSAPYPKNDFLMTFDRIGKEAQDKGLTEEILAGLLADES</sequence>
<evidence type="ECO:0000313" key="1">
    <source>
        <dbReference type="EMBL" id="PSB56472.1"/>
    </source>
</evidence>
<dbReference type="RefSeq" id="WP_106304547.1">
    <property type="nucleotide sequence ID" value="NZ_PVWO01000124.1"/>
</dbReference>
<protein>
    <submittedName>
        <fullName evidence="1">Uncharacterized protein</fullName>
    </submittedName>
</protein>
<comment type="caution">
    <text evidence="1">The sequence shown here is derived from an EMBL/GenBank/DDBJ whole genome shotgun (WGS) entry which is preliminary data.</text>
</comment>
<dbReference type="OrthoDB" id="495989at2"/>
<evidence type="ECO:0000313" key="2">
    <source>
        <dbReference type="Proteomes" id="UP000238937"/>
    </source>
</evidence>
<proteinExistence type="predicted"/>
<name>A0A2T1GFY3_9CYAN</name>
<accession>A0A2T1GFY3</accession>
<dbReference type="EMBL" id="PVWO01000124">
    <property type="protein sequence ID" value="PSB56472.1"/>
    <property type="molecule type" value="Genomic_DNA"/>
</dbReference>
<keyword evidence="2" id="KW-1185">Reference proteome</keyword>